<name>J0NRV8_9ACTO</name>
<gene>
    <name evidence="1" type="ORF">HMPREF1318_0772</name>
</gene>
<evidence type="ECO:0000313" key="1">
    <source>
        <dbReference type="EMBL" id="EJF47567.1"/>
    </source>
</evidence>
<proteinExistence type="predicted"/>
<organism evidence="1 2">
    <name type="scientific">Actinomyces massiliensis F0489</name>
    <dbReference type="NCBI Taxonomy" id="1125718"/>
    <lineage>
        <taxon>Bacteria</taxon>
        <taxon>Bacillati</taxon>
        <taxon>Actinomycetota</taxon>
        <taxon>Actinomycetes</taxon>
        <taxon>Actinomycetales</taxon>
        <taxon>Actinomycetaceae</taxon>
        <taxon>Actinomyces</taxon>
    </lineage>
</organism>
<keyword evidence="2" id="KW-1185">Reference proteome</keyword>
<dbReference type="PATRIC" id="fig|1125718.3.peg.178"/>
<protein>
    <submittedName>
        <fullName evidence="1">Transcriptional regulator, GntR domain protein</fullName>
    </submittedName>
</protein>
<dbReference type="Proteomes" id="UP000002941">
    <property type="component" value="Unassembled WGS sequence"/>
</dbReference>
<accession>J0NRV8</accession>
<sequence length="91" mass="9777">MRTLASAFAINPATVSKAYELLRTEGLVVTNAKSGTVISPAPAADRHSTAHWEERLRILLAEALAHGRTEQSILDSAARCLDTLSPVGRRP</sequence>
<dbReference type="Gene3D" id="1.10.10.10">
    <property type="entry name" value="Winged helix-like DNA-binding domain superfamily/Winged helix DNA-binding domain"/>
    <property type="match status" value="1"/>
</dbReference>
<dbReference type="eggNOG" id="COG1725">
    <property type="taxonomic scope" value="Bacteria"/>
</dbReference>
<dbReference type="InterPro" id="IPR036388">
    <property type="entry name" value="WH-like_DNA-bd_sf"/>
</dbReference>
<dbReference type="AlphaFoldDB" id="J0NRV8"/>
<dbReference type="InterPro" id="IPR036390">
    <property type="entry name" value="WH_DNA-bd_sf"/>
</dbReference>
<reference evidence="1 2" key="1">
    <citation type="submission" date="2012-05" db="EMBL/GenBank/DDBJ databases">
        <authorList>
            <person name="Harkins D.M."/>
            <person name="Madupu R."/>
            <person name="Durkin A.S."/>
            <person name="Torralba M."/>
            <person name="Methe B."/>
            <person name="Sutton G.G."/>
            <person name="Nelson K.E."/>
        </authorList>
    </citation>
    <scope>NUCLEOTIDE SEQUENCE [LARGE SCALE GENOMIC DNA]</scope>
    <source>
        <strain evidence="1 2">F0489</strain>
    </source>
</reference>
<evidence type="ECO:0000313" key="2">
    <source>
        <dbReference type="Proteomes" id="UP000002941"/>
    </source>
</evidence>
<dbReference type="EMBL" id="AKFT01000009">
    <property type="protein sequence ID" value="EJF47567.1"/>
    <property type="molecule type" value="Genomic_DNA"/>
</dbReference>
<comment type="caution">
    <text evidence="1">The sequence shown here is derived from an EMBL/GenBank/DDBJ whole genome shotgun (WGS) entry which is preliminary data.</text>
</comment>
<dbReference type="SUPFAM" id="SSF46785">
    <property type="entry name" value="Winged helix' DNA-binding domain"/>
    <property type="match status" value="1"/>
</dbReference>